<keyword evidence="12" id="KW-0520">NAD</keyword>
<dbReference type="GO" id="GO:0050661">
    <property type="term" value="F:NADP binding"/>
    <property type="evidence" value="ECO:0007669"/>
    <property type="project" value="InterPro"/>
</dbReference>
<gene>
    <name evidence="23" type="ORF">SAMN05216195_106334</name>
</gene>
<evidence type="ECO:0000259" key="22">
    <source>
        <dbReference type="PROSITE" id="PS51671"/>
    </source>
</evidence>
<protein>
    <recommendedName>
        <fullName evidence="6 20">Homoserine dehydrogenase</fullName>
        <ecNumber evidence="5 20">1.1.1.3</ecNumber>
    </recommendedName>
</protein>
<proteinExistence type="inferred from homology"/>
<evidence type="ECO:0000256" key="7">
    <source>
        <dbReference type="ARBA" id="ARBA00022605"/>
    </source>
</evidence>
<evidence type="ECO:0000256" key="16">
    <source>
        <dbReference type="ARBA" id="ARBA00048841"/>
    </source>
</evidence>
<feature type="active site" description="Proton donor" evidence="18">
    <location>
        <position position="203"/>
    </location>
</feature>
<comment type="similarity">
    <text evidence="4 21">Belongs to the homoserine dehydrogenase family.</text>
</comment>
<dbReference type="GO" id="GO:0009088">
    <property type="term" value="P:threonine biosynthetic process"/>
    <property type="evidence" value="ECO:0007669"/>
    <property type="project" value="UniProtKB-UniPathway"/>
</dbReference>
<keyword evidence="9" id="KW-0479">Metal-binding</keyword>
<feature type="domain" description="ACT" evidence="22">
    <location>
        <begin position="352"/>
        <end position="425"/>
    </location>
</feature>
<dbReference type="PIRSF" id="PIRSF000098">
    <property type="entry name" value="Homoser_dehydrog"/>
    <property type="match status" value="1"/>
</dbReference>
<keyword evidence="7 20" id="KW-0028">Amino-acid biosynthesis</keyword>
<dbReference type="AlphaFoldDB" id="A0A1H9RQG2"/>
<dbReference type="Gene3D" id="3.30.360.10">
    <property type="entry name" value="Dihydrodipicolinate Reductase, domain 2"/>
    <property type="match status" value="1"/>
</dbReference>
<evidence type="ECO:0000256" key="19">
    <source>
        <dbReference type="PIRSR" id="PIRSR000098-2"/>
    </source>
</evidence>
<feature type="binding site" evidence="19">
    <location>
        <position position="103"/>
    </location>
    <ligand>
        <name>NADPH</name>
        <dbReference type="ChEBI" id="CHEBI:57783"/>
    </ligand>
</feature>
<dbReference type="UniPathway" id="UPA00050">
    <property type="reaction ID" value="UER00063"/>
</dbReference>
<sequence>MKPIRVALLGCGTVGTEVVRLLTDQAEDLTQRIGAPVELAGIAVRRPNKHREVPEHLLTTDAEALVKRADVDVIVEVIGGIDPTRGLLLEALRGGKSVVTANKALLAEHGPDLFEAADASGADLYFEAAVAGAIPLLRPLRESLAGDRITRVMGIVNGTTNFILSAMDATGAGYSETLEEASRLGYAEADPTADVDGFDAASKAAILASLAFHTRVTASDVYREGIRAVSAADIAAAKGLGRTVKLLAICERVTSPSGQESVAVRVHPAMIPRTHPLASVNGAFNAVFVEADAAGEMMFYGQGAGGAPTASAVVGDLVAVARNMVASGHGPRESAYAALTAQPMGNTPTRYHISLDVADKPGVLSQVAAVFAEHDVSIAAVRQEGRIEDASLVIVTHAATDAALRSTVDKIGGLPVVRDVVSVMRVEGEE</sequence>
<evidence type="ECO:0000313" key="24">
    <source>
        <dbReference type="Proteomes" id="UP000199028"/>
    </source>
</evidence>
<dbReference type="Pfam" id="PF00742">
    <property type="entry name" value="Homoserine_dh"/>
    <property type="match status" value="1"/>
</dbReference>
<dbReference type="InterPro" id="IPR036291">
    <property type="entry name" value="NAD(P)-bd_dom_sf"/>
</dbReference>
<dbReference type="InterPro" id="IPR016204">
    <property type="entry name" value="HDH"/>
</dbReference>
<dbReference type="InterPro" id="IPR002912">
    <property type="entry name" value="ACT_dom"/>
</dbReference>
<keyword evidence="14 20" id="KW-0486">Methionine biosynthesis</keyword>
<keyword evidence="24" id="KW-1185">Reference proteome</keyword>
<dbReference type="SUPFAM" id="SSF55347">
    <property type="entry name" value="Glyceraldehyde-3-phosphate dehydrogenase-like, C-terminal domain"/>
    <property type="match status" value="1"/>
</dbReference>
<feature type="binding site" evidence="19">
    <location>
        <begin position="9"/>
        <end position="16"/>
    </location>
    <ligand>
        <name>NADP(+)</name>
        <dbReference type="ChEBI" id="CHEBI:58349"/>
    </ligand>
</feature>
<evidence type="ECO:0000256" key="13">
    <source>
        <dbReference type="ARBA" id="ARBA00023053"/>
    </source>
</evidence>
<keyword evidence="13" id="KW-0915">Sodium</keyword>
<evidence type="ECO:0000256" key="18">
    <source>
        <dbReference type="PIRSR" id="PIRSR000098-1"/>
    </source>
</evidence>
<comment type="function">
    <text evidence="15">Catalyzes the conversion of L-aspartate-beta-semialdehyde (L-Asa) to L-homoserine (L-Hse), the third step in the biosynthesis of threonine and methionine from aspartate.</text>
</comment>
<name>A0A1H9RQG2_9PSEU</name>
<accession>A0A1H9RQG2</accession>
<dbReference type="UniPathway" id="UPA00051">
    <property type="reaction ID" value="UER00465"/>
</dbReference>
<dbReference type="Gene3D" id="3.40.50.720">
    <property type="entry name" value="NAD(P)-binding Rossmann-like Domain"/>
    <property type="match status" value="1"/>
</dbReference>
<dbReference type="FunFam" id="3.40.50.720:FF:000062">
    <property type="entry name" value="Homoserine dehydrogenase"/>
    <property type="match status" value="1"/>
</dbReference>
<evidence type="ECO:0000256" key="15">
    <source>
        <dbReference type="ARBA" id="ARBA00044930"/>
    </source>
</evidence>
<dbReference type="Proteomes" id="UP000199028">
    <property type="component" value="Unassembled WGS sequence"/>
</dbReference>
<dbReference type="CDD" id="cd04881">
    <property type="entry name" value="ACT_HSDH-Hom"/>
    <property type="match status" value="1"/>
</dbReference>
<dbReference type="SUPFAM" id="SSF51735">
    <property type="entry name" value="NAD(P)-binding Rossmann-fold domains"/>
    <property type="match status" value="1"/>
</dbReference>
<reference evidence="24" key="1">
    <citation type="submission" date="2016-10" db="EMBL/GenBank/DDBJ databases">
        <authorList>
            <person name="Varghese N."/>
            <person name="Submissions S."/>
        </authorList>
    </citation>
    <scope>NUCLEOTIDE SEQUENCE [LARGE SCALE GENOMIC DNA]</scope>
    <source>
        <strain evidence="24">CGMCC 4.578</strain>
    </source>
</reference>
<evidence type="ECO:0000256" key="4">
    <source>
        <dbReference type="ARBA" id="ARBA00006753"/>
    </source>
</evidence>
<dbReference type="SUPFAM" id="SSF55021">
    <property type="entry name" value="ACT-like"/>
    <property type="match status" value="1"/>
</dbReference>
<evidence type="ECO:0000256" key="5">
    <source>
        <dbReference type="ARBA" id="ARBA00013213"/>
    </source>
</evidence>
<dbReference type="PANTHER" id="PTHR43331:SF1">
    <property type="entry name" value="HOMOSERINE DEHYDROGENASE"/>
    <property type="match status" value="1"/>
</dbReference>
<dbReference type="EC" id="1.1.1.3" evidence="5 20"/>
<evidence type="ECO:0000256" key="21">
    <source>
        <dbReference type="RuleBase" id="RU004171"/>
    </source>
</evidence>
<evidence type="ECO:0000256" key="20">
    <source>
        <dbReference type="RuleBase" id="RU000579"/>
    </source>
</evidence>
<evidence type="ECO:0000256" key="11">
    <source>
        <dbReference type="ARBA" id="ARBA00023002"/>
    </source>
</evidence>
<comment type="catalytic activity">
    <reaction evidence="17">
        <text>L-homoserine + NAD(+) = L-aspartate 4-semialdehyde + NADH + H(+)</text>
        <dbReference type="Rhea" id="RHEA:15757"/>
        <dbReference type="ChEBI" id="CHEBI:15378"/>
        <dbReference type="ChEBI" id="CHEBI:57476"/>
        <dbReference type="ChEBI" id="CHEBI:57540"/>
        <dbReference type="ChEBI" id="CHEBI:57945"/>
        <dbReference type="ChEBI" id="CHEBI:537519"/>
        <dbReference type="EC" id="1.1.1.3"/>
    </reaction>
    <physiologicalReaction direction="right-to-left" evidence="17">
        <dbReference type="Rhea" id="RHEA:15759"/>
    </physiologicalReaction>
</comment>
<keyword evidence="11 20" id="KW-0560">Oxidoreductase</keyword>
<dbReference type="GO" id="GO:0009086">
    <property type="term" value="P:methionine biosynthetic process"/>
    <property type="evidence" value="ECO:0007669"/>
    <property type="project" value="UniProtKB-KW"/>
</dbReference>
<evidence type="ECO:0000256" key="2">
    <source>
        <dbReference type="ARBA" id="ARBA00005056"/>
    </source>
</evidence>
<dbReference type="Gene3D" id="3.30.70.260">
    <property type="match status" value="1"/>
</dbReference>
<evidence type="ECO:0000256" key="3">
    <source>
        <dbReference type="ARBA" id="ARBA00005062"/>
    </source>
</evidence>
<dbReference type="PANTHER" id="PTHR43331">
    <property type="entry name" value="HOMOSERINE DEHYDROGENASE"/>
    <property type="match status" value="1"/>
</dbReference>
<dbReference type="GO" id="GO:0046872">
    <property type="term" value="F:metal ion binding"/>
    <property type="evidence" value="ECO:0007669"/>
    <property type="project" value="UniProtKB-KW"/>
</dbReference>
<evidence type="ECO:0000256" key="14">
    <source>
        <dbReference type="ARBA" id="ARBA00023167"/>
    </source>
</evidence>
<comment type="pathway">
    <text evidence="3 20">Amino-acid biosynthesis; L-methionine biosynthesis via de novo pathway; L-homoserine from L-aspartate: step 3/3.</text>
</comment>
<dbReference type="EMBL" id="FOFT01000006">
    <property type="protein sequence ID" value="SER74363.1"/>
    <property type="molecule type" value="Genomic_DNA"/>
</dbReference>
<organism evidence="23 24">
    <name type="scientific">Lentzea flaviverrucosa</name>
    <dbReference type="NCBI Taxonomy" id="200379"/>
    <lineage>
        <taxon>Bacteria</taxon>
        <taxon>Bacillati</taxon>
        <taxon>Actinomycetota</taxon>
        <taxon>Actinomycetes</taxon>
        <taxon>Pseudonocardiales</taxon>
        <taxon>Pseudonocardiaceae</taxon>
        <taxon>Lentzea</taxon>
    </lineage>
</organism>
<keyword evidence="8 20" id="KW-0791">Threonine biosynthesis</keyword>
<comment type="pathway">
    <text evidence="2 20">Amino-acid biosynthesis; L-threonine biosynthesis; L-threonine from L-aspartate: step 3/5.</text>
</comment>
<dbReference type="InterPro" id="IPR005106">
    <property type="entry name" value="Asp/hSer_DH_NAD-bd"/>
</dbReference>
<dbReference type="FunFam" id="3.30.360.10:FF:000005">
    <property type="entry name" value="Homoserine dehydrogenase"/>
    <property type="match status" value="1"/>
</dbReference>
<dbReference type="GO" id="GO:0004412">
    <property type="term" value="F:homoserine dehydrogenase activity"/>
    <property type="evidence" value="ECO:0007669"/>
    <property type="project" value="UniProtKB-EC"/>
</dbReference>
<evidence type="ECO:0000313" key="23">
    <source>
        <dbReference type="EMBL" id="SER74363.1"/>
    </source>
</evidence>
<comment type="catalytic activity">
    <reaction evidence="16">
        <text>L-homoserine + NADP(+) = L-aspartate 4-semialdehyde + NADPH + H(+)</text>
        <dbReference type="Rhea" id="RHEA:15761"/>
        <dbReference type="ChEBI" id="CHEBI:15378"/>
        <dbReference type="ChEBI" id="CHEBI:57476"/>
        <dbReference type="ChEBI" id="CHEBI:57783"/>
        <dbReference type="ChEBI" id="CHEBI:58349"/>
        <dbReference type="ChEBI" id="CHEBI:537519"/>
        <dbReference type="EC" id="1.1.1.3"/>
    </reaction>
    <physiologicalReaction direction="right-to-left" evidence="16">
        <dbReference type="Rhea" id="RHEA:15763"/>
    </physiologicalReaction>
</comment>
<dbReference type="Pfam" id="PF03447">
    <property type="entry name" value="NAD_binding_3"/>
    <property type="match status" value="1"/>
</dbReference>
<dbReference type="InterPro" id="IPR001342">
    <property type="entry name" value="HDH_cat"/>
</dbReference>
<dbReference type="PROSITE" id="PS01042">
    <property type="entry name" value="HOMOSER_DHGENASE"/>
    <property type="match status" value="1"/>
</dbReference>
<dbReference type="InterPro" id="IPR045865">
    <property type="entry name" value="ACT-like_dom_sf"/>
</dbReference>
<comment type="cofactor">
    <cofactor evidence="1">
        <name>a metal cation</name>
        <dbReference type="ChEBI" id="CHEBI:25213"/>
    </cofactor>
</comment>
<evidence type="ECO:0000256" key="9">
    <source>
        <dbReference type="ARBA" id="ARBA00022723"/>
    </source>
</evidence>
<dbReference type="Pfam" id="PF01842">
    <property type="entry name" value="ACT"/>
    <property type="match status" value="1"/>
</dbReference>
<evidence type="ECO:0000256" key="17">
    <source>
        <dbReference type="ARBA" id="ARBA00049031"/>
    </source>
</evidence>
<evidence type="ECO:0000256" key="1">
    <source>
        <dbReference type="ARBA" id="ARBA00001920"/>
    </source>
</evidence>
<evidence type="ECO:0000256" key="12">
    <source>
        <dbReference type="ARBA" id="ARBA00023027"/>
    </source>
</evidence>
<dbReference type="InterPro" id="IPR019811">
    <property type="entry name" value="HDH_CS"/>
</dbReference>
<dbReference type="NCBIfam" id="NF004976">
    <property type="entry name" value="PRK06349.1"/>
    <property type="match status" value="1"/>
</dbReference>
<evidence type="ECO:0000256" key="6">
    <source>
        <dbReference type="ARBA" id="ARBA00013376"/>
    </source>
</evidence>
<dbReference type="PROSITE" id="PS51671">
    <property type="entry name" value="ACT"/>
    <property type="match status" value="1"/>
</dbReference>
<feature type="binding site" evidence="19">
    <location>
        <position position="188"/>
    </location>
    <ligand>
        <name>L-homoserine</name>
        <dbReference type="ChEBI" id="CHEBI:57476"/>
    </ligand>
</feature>
<evidence type="ECO:0000256" key="10">
    <source>
        <dbReference type="ARBA" id="ARBA00022857"/>
    </source>
</evidence>
<keyword evidence="10 19" id="KW-0521">NADP</keyword>
<evidence type="ECO:0000256" key="8">
    <source>
        <dbReference type="ARBA" id="ARBA00022697"/>
    </source>
</evidence>